<dbReference type="RefSeq" id="WP_284370942.1">
    <property type="nucleotide sequence ID" value="NZ_BSNJ01000002.1"/>
</dbReference>
<evidence type="ECO:0000313" key="2">
    <source>
        <dbReference type="Proteomes" id="UP001161390"/>
    </source>
</evidence>
<comment type="caution">
    <text evidence="1">The sequence shown here is derived from an EMBL/GenBank/DDBJ whole genome shotgun (WGS) entry which is preliminary data.</text>
</comment>
<dbReference type="EMBL" id="BSNJ01000002">
    <property type="protein sequence ID" value="GLQ20403.1"/>
    <property type="molecule type" value="Genomic_DNA"/>
</dbReference>
<proteinExistence type="predicted"/>
<keyword evidence="2" id="KW-1185">Reference proteome</keyword>
<accession>A0ABQ5UYM3</accession>
<organism evidence="1 2">
    <name type="scientific">Algimonas porphyrae</name>
    <dbReference type="NCBI Taxonomy" id="1128113"/>
    <lineage>
        <taxon>Bacteria</taxon>
        <taxon>Pseudomonadati</taxon>
        <taxon>Pseudomonadota</taxon>
        <taxon>Alphaproteobacteria</taxon>
        <taxon>Maricaulales</taxon>
        <taxon>Robiginitomaculaceae</taxon>
        <taxon>Algimonas</taxon>
    </lineage>
</organism>
<reference evidence="1" key="2">
    <citation type="submission" date="2023-01" db="EMBL/GenBank/DDBJ databases">
        <title>Draft genome sequence of Algimonas porphyrae strain NBRC 108216.</title>
        <authorList>
            <person name="Sun Q."/>
            <person name="Mori K."/>
        </authorList>
    </citation>
    <scope>NUCLEOTIDE SEQUENCE</scope>
    <source>
        <strain evidence="1">NBRC 108216</strain>
    </source>
</reference>
<protein>
    <submittedName>
        <fullName evidence="1">Uncharacterized protein</fullName>
    </submittedName>
</protein>
<sequence>MTDKTDFQGCSCGGATEHVVHSGPDGEAALLRCASGGMFVRSVHDATPDEKERHFDAEDDYLIPREKTEAARKARGLALRTYAGPIG</sequence>
<name>A0ABQ5UYM3_9PROT</name>
<dbReference type="Proteomes" id="UP001161390">
    <property type="component" value="Unassembled WGS sequence"/>
</dbReference>
<evidence type="ECO:0000313" key="1">
    <source>
        <dbReference type="EMBL" id="GLQ20403.1"/>
    </source>
</evidence>
<reference evidence="1" key="1">
    <citation type="journal article" date="2014" name="Int. J. Syst. Evol. Microbiol.">
        <title>Complete genome of a new Firmicutes species belonging to the dominant human colonic microbiota ('Ruminococcus bicirculans') reveals two chromosomes and a selective capacity to utilize plant glucans.</title>
        <authorList>
            <consortium name="NISC Comparative Sequencing Program"/>
            <person name="Wegmann U."/>
            <person name="Louis P."/>
            <person name="Goesmann A."/>
            <person name="Henrissat B."/>
            <person name="Duncan S.H."/>
            <person name="Flint H.J."/>
        </authorList>
    </citation>
    <scope>NUCLEOTIDE SEQUENCE</scope>
    <source>
        <strain evidence="1">NBRC 108216</strain>
    </source>
</reference>
<gene>
    <name evidence="1" type="ORF">GCM10007854_13580</name>
</gene>